<evidence type="ECO:0000313" key="1">
    <source>
        <dbReference type="EMBL" id="CDW31388.1"/>
    </source>
</evidence>
<reference evidence="1" key="1">
    <citation type="submission" date="2014-05" db="EMBL/GenBank/DDBJ databases">
        <authorList>
            <person name="Chronopoulou M."/>
        </authorList>
    </citation>
    <scope>NUCLEOTIDE SEQUENCE</scope>
    <source>
        <tissue evidence="1">Whole organism</tissue>
    </source>
</reference>
<proteinExistence type="predicted"/>
<organism evidence="1">
    <name type="scientific">Lepeophtheirus salmonis</name>
    <name type="common">Salmon louse</name>
    <name type="synonym">Caligus salmonis</name>
    <dbReference type="NCBI Taxonomy" id="72036"/>
    <lineage>
        <taxon>Eukaryota</taxon>
        <taxon>Metazoa</taxon>
        <taxon>Ecdysozoa</taxon>
        <taxon>Arthropoda</taxon>
        <taxon>Crustacea</taxon>
        <taxon>Multicrustacea</taxon>
        <taxon>Hexanauplia</taxon>
        <taxon>Copepoda</taxon>
        <taxon>Siphonostomatoida</taxon>
        <taxon>Caligidae</taxon>
        <taxon>Lepeophtheirus</taxon>
    </lineage>
</organism>
<protein>
    <submittedName>
        <fullName evidence="1">Uncharacterized protein</fullName>
    </submittedName>
</protein>
<dbReference type="EMBL" id="HACA01014027">
    <property type="protein sequence ID" value="CDW31388.1"/>
    <property type="molecule type" value="Transcribed_RNA"/>
</dbReference>
<name>A0A0K2TZI0_LEPSM</name>
<accession>A0A0K2TZI0</accession>
<sequence length="13" mass="1533">MIVVKRLRTKTMG</sequence>